<dbReference type="Proteomes" id="UP000198755">
    <property type="component" value="Unassembled WGS sequence"/>
</dbReference>
<proteinExistence type="predicted"/>
<dbReference type="Pfam" id="PF10691">
    <property type="entry name" value="DUF2497"/>
    <property type="match status" value="1"/>
</dbReference>
<dbReference type="AlphaFoldDB" id="A0A1I3XVB8"/>
<feature type="region of interest" description="Disordered" evidence="1">
    <location>
        <begin position="23"/>
        <end position="56"/>
    </location>
</feature>
<evidence type="ECO:0008006" key="4">
    <source>
        <dbReference type="Google" id="ProtNLM"/>
    </source>
</evidence>
<evidence type="ECO:0000256" key="1">
    <source>
        <dbReference type="SAM" id="MobiDB-lite"/>
    </source>
</evidence>
<dbReference type="EMBL" id="FOSN01000004">
    <property type="protein sequence ID" value="SFK22946.1"/>
    <property type="molecule type" value="Genomic_DNA"/>
</dbReference>
<dbReference type="InterPro" id="IPR019632">
    <property type="entry name" value="DUF2497"/>
</dbReference>
<evidence type="ECO:0000313" key="2">
    <source>
        <dbReference type="EMBL" id="SFK22946.1"/>
    </source>
</evidence>
<dbReference type="STRING" id="1612308.SAMN05444581_10478"/>
<reference evidence="2 3" key="1">
    <citation type="submission" date="2016-10" db="EMBL/GenBank/DDBJ databases">
        <authorList>
            <person name="de Groot N.N."/>
        </authorList>
    </citation>
    <scope>NUCLEOTIDE SEQUENCE [LARGE SCALE GENOMIC DNA]</scope>
    <source>
        <strain evidence="2 3">NE2</strain>
    </source>
</reference>
<protein>
    <recommendedName>
        <fullName evidence="4">DUF2497 domain-containing protein</fullName>
    </recommendedName>
</protein>
<feature type="compositionally biased region" description="Low complexity" evidence="1">
    <location>
        <begin position="42"/>
        <end position="56"/>
    </location>
</feature>
<organism evidence="2 3">
    <name type="scientific">Methylocapsa palsarum</name>
    <dbReference type="NCBI Taxonomy" id="1612308"/>
    <lineage>
        <taxon>Bacteria</taxon>
        <taxon>Pseudomonadati</taxon>
        <taxon>Pseudomonadota</taxon>
        <taxon>Alphaproteobacteria</taxon>
        <taxon>Hyphomicrobiales</taxon>
        <taxon>Beijerinckiaceae</taxon>
        <taxon>Methylocapsa</taxon>
    </lineage>
</organism>
<sequence>MEDILASIRRIIADDQMAFADAAPDETNVGAIPEPAENPGTAPSSRGAPSSSRGLSAALVSPRAEASVAAAFNALAASRFAKNADAIAALTTEALRPLIKAWLDENLPPLVERLVAAEIERITREG</sequence>
<name>A0A1I3XVB8_9HYPH</name>
<accession>A0A1I3XVB8</accession>
<evidence type="ECO:0000313" key="3">
    <source>
        <dbReference type="Proteomes" id="UP000198755"/>
    </source>
</evidence>
<gene>
    <name evidence="2" type="ORF">SAMN05444581_10478</name>
</gene>
<dbReference type="OrthoDB" id="7189469at2"/>
<keyword evidence="3" id="KW-1185">Reference proteome</keyword>